<dbReference type="KEGG" id="vg:15956858"/>
<dbReference type="Gene3D" id="3.40.50.150">
    <property type="entry name" value="Vaccinia Virus protein VP39"/>
    <property type="match status" value="1"/>
</dbReference>
<dbReference type="InterPro" id="IPR029063">
    <property type="entry name" value="SAM-dependent_MTases_sf"/>
</dbReference>
<evidence type="ECO:0000313" key="2">
    <source>
        <dbReference type="Proteomes" id="UP000201670"/>
    </source>
</evidence>
<dbReference type="Proteomes" id="UP000201670">
    <property type="component" value="Segment"/>
</dbReference>
<sequence length="308" mass="36128">MQTKQLLGQYYTTVDPFNNSDAFKAWYDLVPKDEPILEPFAGAGNLFNFIDAAWVGYDIDPQHFNVELRDTIKDFPKDYQVCITNPPYLAKTVIRRKRLSVIAKHEDLYLDCLQLMLDNCDYVAAIIPSTFWNQNLFKDRLFAWDKFDMKLFSDTDNPAGVAYFIPESCLKTKLYINGKSISTNKNDIPTPTNFPVVFNPPNFSEYIINGIDRIDGDNIHLRKWSEKDRKNLSDPFGKCKTTNRNIFPIECSYLRDKHIPLFNQALREYREKTNDFYLTSFKSLQNSGKYRKRISFKEVRWLLEKVIL</sequence>
<keyword evidence="2" id="KW-1185">Reference proteome</keyword>
<organism evidence="1 2">
    <name type="scientific">Prochlorococcus phage P-SSM3</name>
    <dbReference type="NCBI Taxonomy" id="536453"/>
    <lineage>
        <taxon>Viruses</taxon>
        <taxon>Duplodnaviria</taxon>
        <taxon>Heunggongvirae</taxon>
        <taxon>Uroviricota</taxon>
        <taxon>Caudoviricetes</taxon>
        <taxon>Pantevenvirales</taxon>
        <taxon>Kyanoviridae</taxon>
        <taxon>Ronodorvirus</taxon>
        <taxon>Ronodorvirus pssm3</taxon>
    </lineage>
</organism>
<dbReference type="EMBL" id="HQ337021">
    <property type="protein sequence ID" value="AGN12114.1"/>
    <property type="molecule type" value="Genomic_DNA"/>
</dbReference>
<dbReference type="RefSeq" id="YP_008130103.1">
    <property type="nucleotide sequence ID" value="NC_021559.1"/>
</dbReference>
<name>R9S7V0_9CAUD</name>
<evidence type="ECO:0000313" key="1">
    <source>
        <dbReference type="EMBL" id="AGN12114.1"/>
    </source>
</evidence>
<dbReference type="GeneID" id="15956858"/>
<proteinExistence type="predicted"/>
<accession>R9S7V0</accession>
<gene>
    <name evidence="1" type="ORF">PRAG_00177</name>
</gene>
<reference evidence="1 2" key="1">
    <citation type="submission" date="2010-10" db="EMBL/GenBank/DDBJ databases">
        <title>The Genome Sequence of Prochlorococcus phage P-SSM3.</title>
        <authorList>
            <consortium name="The Broad Institute Genome Sequencing Platform"/>
            <person name="Henn M.R."/>
            <person name="Sullivan M.S."/>
            <person name="Osburne M.S."/>
            <person name="Levin J."/>
            <person name="Malboeuf C."/>
            <person name="Casali M."/>
            <person name="Russ C."/>
            <person name="Lennon N."/>
            <person name="Chapman S.B."/>
            <person name="Erlich R."/>
            <person name="Young S.K."/>
            <person name="Yandava C."/>
            <person name="Zeng Q."/>
            <person name="Alvarado L."/>
            <person name="Anderson S."/>
            <person name="Berlin A."/>
            <person name="Chen Z."/>
            <person name="Freedman E."/>
            <person name="Gellesch M."/>
            <person name="Goldberg J."/>
            <person name="Green L."/>
            <person name="Griggs A."/>
            <person name="Gujja S."/>
            <person name="Heilman E.R."/>
            <person name="Heiman D."/>
            <person name="Hollinger A."/>
            <person name="Howarth C."/>
            <person name="Larson L."/>
            <person name="Mehta T."/>
            <person name="Pearson M."/>
            <person name="Roberts A."/>
            <person name="Ryan E."/>
            <person name="Saif S."/>
            <person name="Shea T."/>
            <person name="Shenoy N."/>
            <person name="Sisk P."/>
            <person name="Stolte C."/>
            <person name="Sykes S."/>
            <person name="White J."/>
            <person name="Yu Q."/>
            <person name="Coleman M.L."/>
            <person name="Huang K.H."/>
            <person name="Weigele P.R."/>
            <person name="DeFrancesco A.S."/>
            <person name="Kern S.E."/>
            <person name="Thompson L.R."/>
            <person name="Fu R."/>
            <person name="Hombeck B."/>
            <person name="Chisholm S.W."/>
            <person name="Haas B."/>
            <person name="Nusbaum C."/>
            <person name="Birren B."/>
        </authorList>
    </citation>
    <scope>NUCLEOTIDE SEQUENCE [LARGE SCALE GENOMIC DNA]</scope>
    <source>
        <strain evidence="1 2">P-SSM3</strain>
    </source>
</reference>
<dbReference type="SUPFAM" id="SSF53335">
    <property type="entry name" value="S-adenosyl-L-methionine-dependent methyltransferases"/>
    <property type="match status" value="1"/>
</dbReference>
<protein>
    <submittedName>
        <fullName evidence="1">Uncharacterized protein</fullName>
    </submittedName>
</protein>